<dbReference type="OrthoDB" id="5422757at2"/>
<reference evidence="8 9" key="1">
    <citation type="submission" date="2018-05" db="EMBL/GenBank/DDBJ databases">
        <title>Genomic Encyclopedia of Type Strains, Phase IV (KMG-IV): sequencing the most valuable type-strain genomes for metagenomic binning, comparative biology and taxonomic classification.</title>
        <authorList>
            <person name="Goeker M."/>
        </authorList>
    </citation>
    <scope>NUCLEOTIDE SEQUENCE [LARGE SCALE GENOMIC DNA]</scope>
    <source>
        <strain evidence="8 9">DSM 6462</strain>
    </source>
</reference>
<name>A0A2V3U0X4_9HYPH</name>
<dbReference type="InterPro" id="IPR051401">
    <property type="entry name" value="GtrA_CellWall_Glycosyl"/>
</dbReference>
<keyword evidence="5 6" id="KW-0472">Membrane</keyword>
<dbReference type="RefSeq" id="WP_110376525.1">
    <property type="nucleotide sequence ID" value="NZ_CAKNFM010000006.1"/>
</dbReference>
<feature type="transmembrane region" description="Helical" evidence="6">
    <location>
        <begin position="110"/>
        <end position="128"/>
    </location>
</feature>
<dbReference type="InterPro" id="IPR007267">
    <property type="entry name" value="GtrA_DPMS_TM"/>
</dbReference>
<dbReference type="EMBL" id="QJJK01000009">
    <property type="protein sequence ID" value="PXW55749.1"/>
    <property type="molecule type" value="Genomic_DNA"/>
</dbReference>
<dbReference type="GO" id="GO:0000271">
    <property type="term" value="P:polysaccharide biosynthetic process"/>
    <property type="evidence" value="ECO:0007669"/>
    <property type="project" value="InterPro"/>
</dbReference>
<evidence type="ECO:0000256" key="1">
    <source>
        <dbReference type="ARBA" id="ARBA00004141"/>
    </source>
</evidence>
<feature type="domain" description="GtrA/DPMS transmembrane" evidence="7">
    <location>
        <begin position="22"/>
        <end position="135"/>
    </location>
</feature>
<accession>A0A2V3U0X4</accession>
<evidence type="ECO:0000313" key="9">
    <source>
        <dbReference type="Proteomes" id="UP000248021"/>
    </source>
</evidence>
<evidence type="ECO:0000256" key="3">
    <source>
        <dbReference type="ARBA" id="ARBA00022692"/>
    </source>
</evidence>
<comment type="subcellular location">
    <subcellularLocation>
        <location evidence="1">Membrane</location>
        <topology evidence="1">Multi-pass membrane protein</topology>
    </subcellularLocation>
</comment>
<evidence type="ECO:0000256" key="5">
    <source>
        <dbReference type="ARBA" id="ARBA00023136"/>
    </source>
</evidence>
<dbReference type="PANTHER" id="PTHR38459">
    <property type="entry name" value="PROPHAGE BACTOPRENOL-LINKED GLUCOSE TRANSLOCASE HOMOLOG"/>
    <property type="match status" value="1"/>
</dbReference>
<keyword evidence="9" id="KW-1185">Reference proteome</keyword>
<dbReference type="AlphaFoldDB" id="A0A2V3U0X4"/>
<feature type="transmembrane region" description="Helical" evidence="6">
    <location>
        <begin position="47"/>
        <end position="66"/>
    </location>
</feature>
<keyword evidence="3 6" id="KW-0812">Transmembrane</keyword>
<evidence type="ECO:0000256" key="2">
    <source>
        <dbReference type="ARBA" id="ARBA00009399"/>
    </source>
</evidence>
<evidence type="ECO:0000313" key="8">
    <source>
        <dbReference type="EMBL" id="PXW55749.1"/>
    </source>
</evidence>
<keyword evidence="4 6" id="KW-1133">Transmembrane helix</keyword>
<sequence>MRDRSSFIARHATGLPRQVGSFVVVGLLAAVAHFGTLIGLVEGAGVNPVPATLVGFIAGGVVSYILNRSMTFASTRPHREATWRFALVAGGGFALTFALMYVFIHRFTLPYLPAQVVTTGIVLVWNFLGNKLWTFGAGPV</sequence>
<evidence type="ECO:0000259" key="7">
    <source>
        <dbReference type="Pfam" id="PF04138"/>
    </source>
</evidence>
<dbReference type="PANTHER" id="PTHR38459:SF1">
    <property type="entry name" value="PROPHAGE BACTOPRENOL-LINKED GLUCOSE TRANSLOCASE HOMOLOG"/>
    <property type="match status" value="1"/>
</dbReference>
<feature type="transmembrane region" description="Helical" evidence="6">
    <location>
        <begin position="21"/>
        <end position="41"/>
    </location>
</feature>
<dbReference type="Proteomes" id="UP000248021">
    <property type="component" value="Unassembled WGS sequence"/>
</dbReference>
<dbReference type="Pfam" id="PF04138">
    <property type="entry name" value="GtrA_DPMS_TM"/>
    <property type="match status" value="1"/>
</dbReference>
<feature type="transmembrane region" description="Helical" evidence="6">
    <location>
        <begin position="86"/>
        <end position="104"/>
    </location>
</feature>
<evidence type="ECO:0000256" key="6">
    <source>
        <dbReference type="SAM" id="Phobius"/>
    </source>
</evidence>
<dbReference type="GO" id="GO:0005886">
    <property type="term" value="C:plasma membrane"/>
    <property type="evidence" value="ECO:0007669"/>
    <property type="project" value="TreeGrafter"/>
</dbReference>
<protein>
    <submittedName>
        <fullName evidence="8">Putative secreted protein with PEP-CTERM sorting signal</fullName>
    </submittedName>
</protein>
<evidence type="ECO:0000256" key="4">
    <source>
        <dbReference type="ARBA" id="ARBA00022989"/>
    </source>
</evidence>
<comment type="similarity">
    <text evidence="2">Belongs to the GtrA family.</text>
</comment>
<gene>
    <name evidence="8" type="ORF">C7450_109157</name>
</gene>
<proteinExistence type="inferred from homology"/>
<organism evidence="8 9">
    <name type="scientific">Chelatococcus asaccharovorans</name>
    <dbReference type="NCBI Taxonomy" id="28210"/>
    <lineage>
        <taxon>Bacteria</taxon>
        <taxon>Pseudomonadati</taxon>
        <taxon>Pseudomonadota</taxon>
        <taxon>Alphaproteobacteria</taxon>
        <taxon>Hyphomicrobiales</taxon>
        <taxon>Chelatococcaceae</taxon>
        <taxon>Chelatococcus</taxon>
    </lineage>
</organism>
<comment type="caution">
    <text evidence="8">The sequence shown here is derived from an EMBL/GenBank/DDBJ whole genome shotgun (WGS) entry which is preliminary data.</text>
</comment>